<feature type="domain" description="C3H1-type" evidence="17">
    <location>
        <begin position="1"/>
        <end position="24"/>
    </location>
</feature>
<evidence type="ECO:0000256" key="10">
    <source>
        <dbReference type="ARBA" id="ARBA00048266"/>
    </source>
</evidence>
<evidence type="ECO:0000256" key="12">
    <source>
        <dbReference type="ARBA" id="ARBA00049447"/>
    </source>
</evidence>
<evidence type="ECO:0000256" key="11">
    <source>
        <dbReference type="ARBA" id="ARBA00048342"/>
    </source>
</evidence>
<comment type="catalytic activity">
    <reaction evidence="11">
        <text>a 5,6-dihydrouridine in mRNA + NAD(+) = a uridine in mRNA + NADH + H(+)</text>
        <dbReference type="Rhea" id="RHEA:69851"/>
        <dbReference type="Rhea" id="RHEA-COMP:14658"/>
        <dbReference type="Rhea" id="RHEA-COMP:17789"/>
        <dbReference type="ChEBI" id="CHEBI:15378"/>
        <dbReference type="ChEBI" id="CHEBI:57540"/>
        <dbReference type="ChEBI" id="CHEBI:57945"/>
        <dbReference type="ChEBI" id="CHEBI:65315"/>
        <dbReference type="ChEBI" id="CHEBI:74443"/>
    </reaction>
    <physiologicalReaction direction="right-to-left" evidence="11">
        <dbReference type="Rhea" id="RHEA:69853"/>
    </physiologicalReaction>
</comment>
<dbReference type="OrthoDB" id="259935at2759"/>
<sequence length="622" mass="68120">MCSAFVQTSACGYGNACRYSHDIAAYFAQRPEDLGEECPIWTLRGDCRFGVTCRFGRSHLQDPSGLSLRKPVETPPYEEMNFVSFEITKQLRQNKYDFATTDRIAAAIVDDVNSKNEHLQQGTKGAADEQDDEERCARLKAAHAAPAVEEAAEADMAAEDVAVEETERDPGGSSSAAAANAAMAAYRDRLANGAHDVSIRPRKRLDFGGKLYLAPLTTVGNLPFRRVCKDFGVDITCGEMALATSLLQGSPSEWALLRRHPCEDLFGVQIAGNHAQHMGRVAQLLNEHCTLDFVDINMGCPIDSVCNKGMGASLAQRAGRVQMVVRSMSSILNCPLTVKMRIGYDNDCPNAHKLIPRLPGWGASAVTLHGRTRQQRYTKNADWGFIRRCADIAADCRKQLAVTEWSASQSADAAAEVAAAAKAASEEDAEANAAEAAARAAAAPNFFAFTGNGDVFSFEDAVSAWEGQDGGGQVSAVMVARGALIKPWLFTEIKERRHWDISASERLDILKTFTRYGLEHWGTDDKGVANVRKFLLEWLSFLYRYVPVGLLERLPARIQDRPPAFRGRNDLETLMASRESSDWVKITELLLGPVPKGFSFTPKHKSNAYEGETGKDESQSHG</sequence>
<dbReference type="GO" id="GO:0102265">
    <property type="term" value="F:tRNA-dihydrouridine47 synthase activity"/>
    <property type="evidence" value="ECO:0007669"/>
    <property type="project" value="UniProtKB-EC"/>
</dbReference>
<dbReference type="Gene3D" id="3.20.20.70">
    <property type="entry name" value="Aldolase class I"/>
    <property type="match status" value="1"/>
</dbReference>
<protein>
    <recommendedName>
        <fullName evidence="2 15">tRNA-dihydrouridine(47) synthase [NAD(P)(+)]</fullName>
        <ecNumber evidence="15">1.3.1.-</ecNumber>
    </recommendedName>
    <alternativeName>
        <fullName evidence="15">tRNA-dihydrouridine synthase 3</fullName>
    </alternativeName>
</protein>
<evidence type="ECO:0000256" key="6">
    <source>
        <dbReference type="ARBA" id="ARBA00022694"/>
    </source>
</evidence>
<accession>A0A0M0LS64</accession>
<organism evidence="18 19">
    <name type="scientific">Chrysochromulina tobinii</name>
    <dbReference type="NCBI Taxonomy" id="1460289"/>
    <lineage>
        <taxon>Eukaryota</taxon>
        <taxon>Haptista</taxon>
        <taxon>Haptophyta</taxon>
        <taxon>Prymnesiophyceae</taxon>
        <taxon>Prymnesiales</taxon>
        <taxon>Chrysochromulinaceae</taxon>
        <taxon>Chrysochromulina</taxon>
    </lineage>
</organism>
<evidence type="ECO:0000313" key="18">
    <source>
        <dbReference type="EMBL" id="KOO53568.1"/>
    </source>
</evidence>
<evidence type="ECO:0000256" key="5">
    <source>
        <dbReference type="ARBA" id="ARBA00022664"/>
    </source>
</evidence>
<dbReference type="EC" id="1.3.1.-" evidence="15"/>
<name>A0A0M0LS64_9EUKA</name>
<feature type="zinc finger region" description="C3H1-type" evidence="14">
    <location>
        <begin position="1"/>
        <end position="24"/>
    </location>
</feature>
<dbReference type="SUPFAM" id="SSF51395">
    <property type="entry name" value="FMN-linked oxidoreductases"/>
    <property type="match status" value="1"/>
</dbReference>
<keyword evidence="4 15" id="KW-0288">FMN</keyword>
<feature type="zinc finger region" description="C3H1-type" evidence="14">
    <location>
        <begin position="37"/>
        <end position="62"/>
    </location>
</feature>
<dbReference type="GO" id="GO:0050660">
    <property type="term" value="F:flavin adenine dinucleotide binding"/>
    <property type="evidence" value="ECO:0007669"/>
    <property type="project" value="UniProtKB-UniRule"/>
</dbReference>
<keyword evidence="14 15" id="KW-0479">Metal-binding</keyword>
<comment type="similarity">
    <text evidence="15">Belongs to the dus family. Dus3 subfamily.</text>
</comment>
<feature type="region of interest" description="Disordered" evidence="16">
    <location>
        <begin position="599"/>
        <end position="622"/>
    </location>
</feature>
<feature type="compositionally biased region" description="Basic and acidic residues" evidence="16">
    <location>
        <begin position="612"/>
        <end position="622"/>
    </location>
</feature>
<evidence type="ECO:0000256" key="16">
    <source>
        <dbReference type="SAM" id="MobiDB-lite"/>
    </source>
</evidence>
<keyword evidence="19" id="KW-1185">Reference proteome</keyword>
<dbReference type="InterPro" id="IPR018517">
    <property type="entry name" value="tRNA_hU_synthase_CS"/>
</dbReference>
<evidence type="ECO:0000256" key="13">
    <source>
        <dbReference type="ARBA" id="ARBA00049513"/>
    </source>
</evidence>
<evidence type="ECO:0000256" key="9">
    <source>
        <dbReference type="ARBA" id="ARBA00023027"/>
    </source>
</evidence>
<keyword evidence="6 15" id="KW-0819">tRNA processing</keyword>
<dbReference type="Pfam" id="PF01207">
    <property type="entry name" value="Dus"/>
    <property type="match status" value="2"/>
</dbReference>
<dbReference type="PROSITE" id="PS50103">
    <property type="entry name" value="ZF_C3H1"/>
    <property type="match status" value="2"/>
</dbReference>
<dbReference type="GO" id="GO:0006397">
    <property type="term" value="P:mRNA processing"/>
    <property type="evidence" value="ECO:0007669"/>
    <property type="project" value="UniProtKB-KW"/>
</dbReference>
<evidence type="ECO:0000259" key="17">
    <source>
        <dbReference type="PROSITE" id="PS50103"/>
    </source>
</evidence>
<dbReference type="GO" id="GO:0008270">
    <property type="term" value="F:zinc ion binding"/>
    <property type="evidence" value="ECO:0007669"/>
    <property type="project" value="UniProtKB-KW"/>
</dbReference>
<comment type="catalytic activity">
    <reaction evidence="13">
        <text>5,6-dihydrouridine(47) in tRNA + NADP(+) = uridine(47) in tRNA + NADPH + H(+)</text>
        <dbReference type="Rhea" id="RHEA:53360"/>
        <dbReference type="Rhea" id="RHEA-COMP:13539"/>
        <dbReference type="Rhea" id="RHEA-COMP:13540"/>
        <dbReference type="ChEBI" id="CHEBI:15378"/>
        <dbReference type="ChEBI" id="CHEBI:57783"/>
        <dbReference type="ChEBI" id="CHEBI:58349"/>
        <dbReference type="ChEBI" id="CHEBI:65315"/>
        <dbReference type="ChEBI" id="CHEBI:74443"/>
        <dbReference type="EC" id="1.3.1.89"/>
    </reaction>
    <physiologicalReaction direction="right-to-left" evidence="13">
        <dbReference type="Rhea" id="RHEA:53362"/>
    </physiologicalReaction>
</comment>
<dbReference type="GO" id="GO:0106414">
    <property type="term" value="F:mRNA dihydrouridine synthase activity"/>
    <property type="evidence" value="ECO:0007669"/>
    <property type="project" value="RHEA"/>
</dbReference>
<dbReference type="InterPro" id="IPR035587">
    <property type="entry name" value="DUS-like_FMN-bd"/>
</dbReference>
<dbReference type="AlphaFoldDB" id="A0A0M0LS64"/>
<evidence type="ECO:0000256" key="3">
    <source>
        <dbReference type="ARBA" id="ARBA00022630"/>
    </source>
</evidence>
<keyword evidence="7" id="KW-0521">NADP</keyword>
<dbReference type="GO" id="GO:0003723">
    <property type="term" value="F:RNA binding"/>
    <property type="evidence" value="ECO:0007669"/>
    <property type="project" value="TreeGrafter"/>
</dbReference>
<evidence type="ECO:0000256" key="8">
    <source>
        <dbReference type="ARBA" id="ARBA00023002"/>
    </source>
</evidence>
<dbReference type="PANTHER" id="PTHR45846">
    <property type="entry name" value="TRNA-DIHYDROURIDINE(47) SYNTHASE [NAD(P)(+)]-LIKE"/>
    <property type="match status" value="1"/>
</dbReference>
<keyword evidence="5" id="KW-0507">mRNA processing</keyword>
<reference evidence="19" key="1">
    <citation type="journal article" date="2015" name="PLoS Genet.">
        <title>Genome Sequence and Transcriptome Analyses of Chrysochromulina tobin: Metabolic Tools for Enhanced Algal Fitness in the Prominent Order Prymnesiales (Haptophyceae).</title>
        <authorList>
            <person name="Hovde B.T."/>
            <person name="Deodato C.R."/>
            <person name="Hunsperger H.M."/>
            <person name="Ryken S.A."/>
            <person name="Yost W."/>
            <person name="Jha R.K."/>
            <person name="Patterson J."/>
            <person name="Monnat R.J. Jr."/>
            <person name="Barlow S.B."/>
            <person name="Starkenburg S.R."/>
            <person name="Cattolico R.A."/>
        </authorList>
    </citation>
    <scope>NUCLEOTIDE SEQUENCE</scope>
    <source>
        <strain evidence="19">CCMP291</strain>
    </source>
</reference>
<dbReference type="PROSITE" id="PS01136">
    <property type="entry name" value="UPF0034"/>
    <property type="match status" value="1"/>
</dbReference>
<keyword evidence="8 15" id="KW-0560">Oxidoreductase</keyword>
<evidence type="ECO:0000256" key="14">
    <source>
        <dbReference type="PROSITE-ProRule" id="PRU00723"/>
    </source>
</evidence>
<dbReference type="Gene3D" id="4.10.1000.10">
    <property type="entry name" value="Zinc finger, CCCH-type"/>
    <property type="match status" value="1"/>
</dbReference>
<dbReference type="Proteomes" id="UP000037460">
    <property type="component" value="Unassembled WGS sequence"/>
</dbReference>
<comment type="catalytic activity">
    <reaction evidence="12">
        <text>a 5,6-dihydrouridine in mRNA + NADP(+) = a uridine in mRNA + NADPH + H(+)</text>
        <dbReference type="Rhea" id="RHEA:69855"/>
        <dbReference type="Rhea" id="RHEA-COMP:14658"/>
        <dbReference type="Rhea" id="RHEA-COMP:17789"/>
        <dbReference type="ChEBI" id="CHEBI:15378"/>
        <dbReference type="ChEBI" id="CHEBI:57783"/>
        <dbReference type="ChEBI" id="CHEBI:58349"/>
        <dbReference type="ChEBI" id="CHEBI:65315"/>
        <dbReference type="ChEBI" id="CHEBI:74443"/>
    </reaction>
    <physiologicalReaction direction="right-to-left" evidence="12">
        <dbReference type="Rhea" id="RHEA:69857"/>
    </physiologicalReaction>
</comment>
<evidence type="ECO:0000256" key="7">
    <source>
        <dbReference type="ARBA" id="ARBA00022857"/>
    </source>
</evidence>
<keyword evidence="14 15" id="KW-0862">Zinc</keyword>
<comment type="cofactor">
    <cofactor evidence="1 15">
        <name>FMN</name>
        <dbReference type="ChEBI" id="CHEBI:58210"/>
    </cofactor>
</comment>
<dbReference type="PANTHER" id="PTHR45846:SF1">
    <property type="entry name" value="TRNA-DIHYDROURIDINE(47) SYNTHASE [NAD(P)(+)]-LIKE"/>
    <property type="match status" value="1"/>
</dbReference>
<dbReference type="EMBL" id="JWZX01000175">
    <property type="protein sequence ID" value="KOO53568.1"/>
    <property type="molecule type" value="Genomic_DNA"/>
</dbReference>
<comment type="caution">
    <text evidence="18">The sequence shown here is derived from an EMBL/GenBank/DDBJ whole genome shotgun (WGS) entry which is preliminary data.</text>
</comment>
<evidence type="ECO:0000256" key="1">
    <source>
        <dbReference type="ARBA" id="ARBA00001917"/>
    </source>
</evidence>
<gene>
    <name evidence="18" type="ORF">Ctob_013358</name>
</gene>
<keyword evidence="3 15" id="KW-0285">Flavoprotein</keyword>
<feature type="domain" description="C3H1-type" evidence="17">
    <location>
        <begin position="37"/>
        <end position="62"/>
    </location>
</feature>
<evidence type="ECO:0000313" key="19">
    <source>
        <dbReference type="Proteomes" id="UP000037460"/>
    </source>
</evidence>
<keyword evidence="9" id="KW-0520">NAD</keyword>
<dbReference type="InterPro" id="IPR013785">
    <property type="entry name" value="Aldolase_TIM"/>
</dbReference>
<keyword evidence="14 15" id="KW-0863">Zinc-finger</keyword>
<comment type="catalytic activity">
    <reaction evidence="10">
        <text>5,6-dihydrouridine(47) in tRNA + NAD(+) = uridine(47) in tRNA + NADH + H(+)</text>
        <dbReference type="Rhea" id="RHEA:53364"/>
        <dbReference type="Rhea" id="RHEA-COMP:13539"/>
        <dbReference type="Rhea" id="RHEA-COMP:13540"/>
        <dbReference type="ChEBI" id="CHEBI:15378"/>
        <dbReference type="ChEBI" id="CHEBI:57540"/>
        <dbReference type="ChEBI" id="CHEBI:57945"/>
        <dbReference type="ChEBI" id="CHEBI:65315"/>
        <dbReference type="ChEBI" id="CHEBI:74443"/>
        <dbReference type="EC" id="1.3.1.89"/>
    </reaction>
    <physiologicalReaction direction="right-to-left" evidence="10">
        <dbReference type="Rhea" id="RHEA:53366"/>
    </physiologicalReaction>
</comment>
<evidence type="ECO:0000256" key="15">
    <source>
        <dbReference type="RuleBase" id="RU291113"/>
    </source>
</evidence>
<dbReference type="Pfam" id="PF25585">
    <property type="entry name" value="zf-CCCH_DUS3L"/>
    <property type="match status" value="2"/>
</dbReference>
<dbReference type="CDD" id="cd02801">
    <property type="entry name" value="DUS_like_FMN"/>
    <property type="match status" value="1"/>
</dbReference>
<dbReference type="InterPro" id="IPR000571">
    <property type="entry name" value="Znf_CCCH"/>
</dbReference>
<evidence type="ECO:0000256" key="2">
    <source>
        <dbReference type="ARBA" id="ARBA00012376"/>
    </source>
</evidence>
<proteinExistence type="inferred from homology"/>
<evidence type="ECO:0000256" key="4">
    <source>
        <dbReference type="ARBA" id="ARBA00022643"/>
    </source>
</evidence>